<dbReference type="AlphaFoldDB" id="A0A9X2WB72"/>
<dbReference type="PANTHER" id="PTHR10353">
    <property type="entry name" value="GLYCOSYL HYDROLASE"/>
    <property type="match status" value="1"/>
</dbReference>
<dbReference type="PANTHER" id="PTHR10353:SF139">
    <property type="entry name" value="6-PHOSPHO-BETA-GLUCOSIDASE GMUD"/>
    <property type="match status" value="1"/>
</dbReference>
<evidence type="ECO:0000256" key="1">
    <source>
        <dbReference type="ARBA" id="ARBA00010838"/>
    </source>
</evidence>
<evidence type="ECO:0000256" key="3">
    <source>
        <dbReference type="ARBA" id="ARBA00023295"/>
    </source>
</evidence>
<keyword evidence="2 6" id="KW-0378">Hydrolase</keyword>
<evidence type="ECO:0000256" key="5">
    <source>
        <dbReference type="RuleBase" id="RU003690"/>
    </source>
</evidence>
<feature type="active site" description="Nucleophile" evidence="4">
    <location>
        <position position="363"/>
    </location>
</feature>
<comment type="similarity">
    <text evidence="1 5">Belongs to the glycosyl hydrolase 1 family.</text>
</comment>
<dbReference type="InterPro" id="IPR001360">
    <property type="entry name" value="Glyco_hydro_1"/>
</dbReference>
<protein>
    <submittedName>
        <fullName evidence="6">Glycoside hydrolase family 1 protein</fullName>
    </submittedName>
</protein>
<keyword evidence="3" id="KW-0326">Glycosidase</keyword>
<sequence length="459" mass="52979">MKYRFKDNFWFGCAESAAQIEGFSAENSKAPSTWDHAFATQRHRFFHQHGPDDSRGFWQNYQADIKLMQKVGINSYRTSVSWARLMPDGYTINEASAAVYRDMLVHLKEAGIEPVITLMHFDMPLIMQQKGGWLSEEVVDAFAGYARQCFALFGDLVNNWITFNEPIVPIEGGYLYDFHYPFQRNFANAAQAAFNTQLAHSKVVNYFHDRNCAGRIGIVLNLTPSYPRSTHPADVHAATIADLFFNKSFLEPALNGRYPQALVDLLRQYGELPDVTPQNLDIIARSRVDMLGVNYYQPRRVQAKQTAISPSSPFMPDWFFDSYEMPGRTMNTSRGWEIHPQGIYDILTDLRLNYGNIPVFISENGMGVENEERWMENGEVNDQYRIDFMRQHLACIHQAVSEGSNCFGYHCWTFIDNWSWLNAYKNRYGLFRLDLSTQRRLPKASAKWYGELIKNNGFN</sequence>
<dbReference type="PRINTS" id="PR00131">
    <property type="entry name" value="GLHYDRLASE1"/>
</dbReference>
<dbReference type="Gene3D" id="3.20.20.80">
    <property type="entry name" value="Glycosidases"/>
    <property type="match status" value="1"/>
</dbReference>
<evidence type="ECO:0000256" key="2">
    <source>
        <dbReference type="ARBA" id="ARBA00022801"/>
    </source>
</evidence>
<proteinExistence type="inferred from homology"/>
<dbReference type="Proteomes" id="UP001150641">
    <property type="component" value="Unassembled WGS sequence"/>
</dbReference>
<keyword evidence="7" id="KW-1185">Reference proteome</keyword>
<dbReference type="GO" id="GO:0016052">
    <property type="term" value="P:carbohydrate catabolic process"/>
    <property type="evidence" value="ECO:0007669"/>
    <property type="project" value="TreeGrafter"/>
</dbReference>
<dbReference type="RefSeq" id="WP_271124261.1">
    <property type="nucleotide sequence ID" value="NZ_JALHAN010000068.1"/>
</dbReference>
<dbReference type="InterPro" id="IPR017853">
    <property type="entry name" value="GH"/>
</dbReference>
<dbReference type="InterPro" id="IPR018120">
    <property type="entry name" value="Glyco_hydro_1_AS"/>
</dbReference>
<reference evidence="6" key="1">
    <citation type="submission" date="2022-03" db="EMBL/GenBank/DDBJ databases">
        <title>Proposal of a novel genus Dryocolo and two novel species.</title>
        <authorList>
            <person name="Maddock D.W."/>
            <person name="Brady C.L."/>
            <person name="Denman S."/>
            <person name="Arnold D."/>
        </authorList>
    </citation>
    <scope>NUCLEOTIDE SEQUENCE</scope>
    <source>
        <strain evidence="6">H6W4</strain>
    </source>
</reference>
<comment type="caution">
    <text evidence="6">The sequence shown here is derived from an EMBL/GenBank/DDBJ whole genome shotgun (WGS) entry which is preliminary data.</text>
</comment>
<name>A0A9X2WB72_9ENTR</name>
<organism evidence="6 7">
    <name type="scientific">Dryocola boscaweniae</name>
    <dbReference type="NCBI Taxonomy" id="2925397"/>
    <lineage>
        <taxon>Bacteria</taxon>
        <taxon>Pseudomonadati</taxon>
        <taxon>Pseudomonadota</taxon>
        <taxon>Gammaproteobacteria</taxon>
        <taxon>Enterobacterales</taxon>
        <taxon>Enterobacteriaceae</taxon>
        <taxon>Dryocola</taxon>
    </lineage>
</organism>
<dbReference type="GO" id="GO:0008422">
    <property type="term" value="F:beta-glucosidase activity"/>
    <property type="evidence" value="ECO:0007669"/>
    <property type="project" value="TreeGrafter"/>
</dbReference>
<dbReference type="GO" id="GO:0005829">
    <property type="term" value="C:cytosol"/>
    <property type="evidence" value="ECO:0007669"/>
    <property type="project" value="TreeGrafter"/>
</dbReference>
<dbReference type="PROSITE" id="PS00572">
    <property type="entry name" value="GLYCOSYL_HYDROL_F1_1"/>
    <property type="match status" value="1"/>
</dbReference>
<dbReference type="FunFam" id="3.20.20.80:FF:000004">
    <property type="entry name" value="Beta-glucosidase 6-phospho-beta-glucosidase"/>
    <property type="match status" value="1"/>
</dbReference>
<gene>
    <name evidence="6" type="ORF">MUA00_17015</name>
</gene>
<evidence type="ECO:0000313" key="6">
    <source>
        <dbReference type="EMBL" id="MCT4703483.1"/>
    </source>
</evidence>
<dbReference type="Pfam" id="PF00232">
    <property type="entry name" value="Glyco_hydro_1"/>
    <property type="match status" value="1"/>
</dbReference>
<evidence type="ECO:0000313" key="7">
    <source>
        <dbReference type="Proteomes" id="UP001150641"/>
    </source>
</evidence>
<evidence type="ECO:0000256" key="4">
    <source>
        <dbReference type="PROSITE-ProRule" id="PRU10055"/>
    </source>
</evidence>
<dbReference type="EMBL" id="JALHAP010000081">
    <property type="protein sequence ID" value="MCT4703483.1"/>
    <property type="molecule type" value="Genomic_DNA"/>
</dbReference>
<dbReference type="SUPFAM" id="SSF51445">
    <property type="entry name" value="(Trans)glycosidases"/>
    <property type="match status" value="1"/>
</dbReference>
<accession>A0A9X2WB72</accession>